<proteinExistence type="predicted"/>
<gene>
    <name evidence="2" type="ORF">HELGO_WM35225</name>
</gene>
<dbReference type="EMBL" id="CACVAY010000041">
    <property type="protein sequence ID" value="CAA6809925.1"/>
    <property type="molecule type" value="Genomic_DNA"/>
</dbReference>
<evidence type="ECO:0000313" key="2">
    <source>
        <dbReference type="EMBL" id="CAA6809925.1"/>
    </source>
</evidence>
<sequence>MVKTNLYKRAIQFVYNRNTQLSLIFLSILLLTINFLGIAFPPQEIPDRSQKQSAISGYDYTLRSNTELLSLLESPVTEFNIDQINNLIYESIFHSDKRFIDIQENWLLWSLGQLYPPLARIQNPKRIIEGGGGLCSEVTAVFNEIAMKNNYETRFIDVNGHVVAEIKMPDGWKVVDPDYGISYDYDRQTLEGPQGASIISRQLASRNFSKDVINAYIAYFQSIEDNTTSPINQAISPRLYWVETTTEWLKWIIPITLFLFGYQLMQRSRKTRPTRMPNIPQEATI</sequence>
<evidence type="ECO:0000256" key="1">
    <source>
        <dbReference type="SAM" id="Phobius"/>
    </source>
</evidence>
<keyword evidence="1" id="KW-0812">Transmembrane</keyword>
<keyword evidence="1" id="KW-0472">Membrane</keyword>
<dbReference type="AlphaFoldDB" id="A0A6S6SZ53"/>
<name>A0A6S6SZ53_9GAMM</name>
<organism evidence="2">
    <name type="scientific">uncultured Thiotrichaceae bacterium</name>
    <dbReference type="NCBI Taxonomy" id="298394"/>
    <lineage>
        <taxon>Bacteria</taxon>
        <taxon>Pseudomonadati</taxon>
        <taxon>Pseudomonadota</taxon>
        <taxon>Gammaproteobacteria</taxon>
        <taxon>Thiotrichales</taxon>
        <taxon>Thiotrichaceae</taxon>
        <taxon>environmental samples</taxon>
    </lineage>
</organism>
<keyword evidence="1" id="KW-1133">Transmembrane helix</keyword>
<reference evidence="2" key="1">
    <citation type="submission" date="2020-01" db="EMBL/GenBank/DDBJ databases">
        <authorList>
            <person name="Meier V. D."/>
            <person name="Meier V D."/>
        </authorList>
    </citation>
    <scope>NUCLEOTIDE SEQUENCE</scope>
    <source>
        <strain evidence="2">HLG_WM_MAG_07</strain>
    </source>
</reference>
<protein>
    <submittedName>
        <fullName evidence="2">Transglutaminase domain-containing protein</fullName>
    </submittedName>
</protein>
<feature type="transmembrane region" description="Helical" evidence="1">
    <location>
        <begin position="21"/>
        <end position="40"/>
    </location>
</feature>
<accession>A0A6S6SZ53</accession>